<dbReference type="InterPro" id="IPR008928">
    <property type="entry name" value="6-hairpin_glycosidase_sf"/>
</dbReference>
<dbReference type="SUPFAM" id="SSF48208">
    <property type="entry name" value="Six-hairpin glycosidases"/>
    <property type="match status" value="1"/>
</dbReference>
<sequence length="375" mass="42949">MKTYVWLFISVGLILSSCQKFEDEYVYETETVDNWSAVADTASDALIAAFWNEEGYFNYGSNNSDIGFQYWPNAHAMDVVIDAYERTGDNKYLAYFDPWYEGVFMKNGNTYLNPFYDDMQWNALTMLRMYEATDQEKYLNTVLFLWDDIIAGWEESFADGGISWVKNQRYSKNACSNGPASLLATRLYQLTQEQVYLDWAIKIYEWQKNTLYNRSSGAVYDNINGNTGQINTVALTYNQGTFLGTAVNLYVITGERLYLNDAQKIANFTVSKCIDGATNLLRNEGVGDNALFKGIFVRYFLYLLDVQDLDQAYRNKFENFLTHNATELWVKGRNIQGNLFGPAWDQIALGNVQLTAQASACMTIEAKARFIKNKL</sequence>
<dbReference type="Gene3D" id="1.50.10.20">
    <property type="match status" value="1"/>
</dbReference>
<dbReference type="Proteomes" id="UP000602759">
    <property type="component" value="Unassembled WGS sequence"/>
</dbReference>
<dbReference type="PANTHER" id="PTHR47791:SF3">
    <property type="entry name" value="MEIOTICALLY UP-REGULATED GENE 191 PROTEIN"/>
    <property type="match status" value="1"/>
</dbReference>
<dbReference type="GO" id="GO:0016787">
    <property type="term" value="F:hydrolase activity"/>
    <property type="evidence" value="ECO:0007669"/>
    <property type="project" value="UniProtKB-KW"/>
</dbReference>
<gene>
    <name evidence="1" type="ORF">H8B06_18165</name>
</gene>
<accession>A0ABR7YTS5</accession>
<proteinExistence type="predicted"/>
<keyword evidence="2" id="KW-1185">Reference proteome</keyword>
<dbReference type="PIRSF" id="PIRSF021505">
    <property type="entry name" value="O_gly_hdrol"/>
    <property type="match status" value="1"/>
</dbReference>
<dbReference type="RefSeq" id="WP_190995623.1">
    <property type="nucleotide sequence ID" value="NZ_JACOIK010000015.1"/>
</dbReference>
<dbReference type="PANTHER" id="PTHR47791">
    <property type="entry name" value="MEIOTICALLY UP-REGULATED GENE 191 PROTEIN"/>
    <property type="match status" value="1"/>
</dbReference>
<name>A0ABR7YTS5_9SPHI</name>
<protein>
    <submittedName>
        <fullName evidence="1">Glycoside hydrolase family 76 protein</fullName>
    </submittedName>
</protein>
<dbReference type="PROSITE" id="PS51257">
    <property type="entry name" value="PROKAR_LIPOPROTEIN"/>
    <property type="match status" value="1"/>
</dbReference>
<organism evidence="1 2">
    <name type="scientific">Sphingobacterium micropteri</name>
    <dbReference type="NCBI Taxonomy" id="2763501"/>
    <lineage>
        <taxon>Bacteria</taxon>
        <taxon>Pseudomonadati</taxon>
        <taxon>Bacteroidota</taxon>
        <taxon>Sphingobacteriia</taxon>
        <taxon>Sphingobacteriales</taxon>
        <taxon>Sphingobacteriaceae</taxon>
        <taxon>Sphingobacterium</taxon>
    </lineage>
</organism>
<evidence type="ECO:0000313" key="2">
    <source>
        <dbReference type="Proteomes" id="UP000602759"/>
    </source>
</evidence>
<dbReference type="EMBL" id="JACOIK010000015">
    <property type="protein sequence ID" value="MBD1434756.1"/>
    <property type="molecule type" value="Genomic_DNA"/>
</dbReference>
<keyword evidence="1" id="KW-0378">Hydrolase</keyword>
<dbReference type="Pfam" id="PF03663">
    <property type="entry name" value="Glyco_hydro_76"/>
    <property type="match status" value="1"/>
</dbReference>
<reference evidence="1 2" key="1">
    <citation type="submission" date="2020-08" db="EMBL/GenBank/DDBJ databases">
        <title>Sphingobacterium sp. DN00404 isolated from aquaculture water.</title>
        <authorList>
            <person name="Zhang M."/>
        </authorList>
    </citation>
    <scope>NUCLEOTIDE SEQUENCE [LARGE SCALE GENOMIC DNA]</scope>
    <source>
        <strain evidence="1 2">DN00404</strain>
    </source>
</reference>
<dbReference type="InterPro" id="IPR053169">
    <property type="entry name" value="MUG_Protein"/>
</dbReference>
<dbReference type="InterPro" id="IPR014512">
    <property type="entry name" value="O_gly_hydro"/>
</dbReference>
<dbReference type="InterPro" id="IPR005198">
    <property type="entry name" value="Glyco_hydro_76"/>
</dbReference>
<comment type="caution">
    <text evidence="1">The sequence shown here is derived from an EMBL/GenBank/DDBJ whole genome shotgun (WGS) entry which is preliminary data.</text>
</comment>
<evidence type="ECO:0000313" key="1">
    <source>
        <dbReference type="EMBL" id="MBD1434756.1"/>
    </source>
</evidence>